<dbReference type="GO" id="GO:0006493">
    <property type="term" value="P:protein O-linked glycosylation"/>
    <property type="evidence" value="ECO:0007669"/>
    <property type="project" value="TreeGrafter"/>
</dbReference>
<dbReference type="GO" id="GO:0005794">
    <property type="term" value="C:Golgi apparatus"/>
    <property type="evidence" value="ECO:0007669"/>
    <property type="project" value="TreeGrafter"/>
</dbReference>
<dbReference type="EMBL" id="JAIWOZ010000005">
    <property type="protein sequence ID" value="KAH6605064.1"/>
    <property type="molecule type" value="Genomic_DNA"/>
</dbReference>
<keyword evidence="4" id="KW-0808">Transferase</keyword>
<protein>
    <submittedName>
        <fullName evidence="11">Glycosyltransferase family 71</fullName>
    </submittedName>
</protein>
<keyword evidence="5 10" id="KW-0812">Transmembrane</keyword>
<evidence type="ECO:0000256" key="2">
    <source>
        <dbReference type="ARBA" id="ARBA00009105"/>
    </source>
</evidence>
<evidence type="ECO:0000256" key="5">
    <source>
        <dbReference type="ARBA" id="ARBA00022692"/>
    </source>
</evidence>
<comment type="caution">
    <text evidence="11">The sequence shown here is derived from an EMBL/GenBank/DDBJ whole genome shotgun (WGS) entry which is preliminary data.</text>
</comment>
<dbReference type="SUPFAM" id="SSF53448">
    <property type="entry name" value="Nucleotide-diphospho-sugar transferases"/>
    <property type="match status" value="1"/>
</dbReference>
<dbReference type="PANTHER" id="PTHR31392:SF1">
    <property type="entry name" value="ALPHA-1,3-MANNOSYLTRANSFERASE MNN1-RELATED"/>
    <property type="match status" value="1"/>
</dbReference>
<dbReference type="Proteomes" id="UP000827724">
    <property type="component" value="Unassembled WGS sequence"/>
</dbReference>
<dbReference type="Pfam" id="PF11051">
    <property type="entry name" value="Mannosyl_trans3"/>
    <property type="match status" value="1"/>
</dbReference>
<keyword evidence="8 10" id="KW-0472">Membrane</keyword>
<evidence type="ECO:0000313" key="11">
    <source>
        <dbReference type="EMBL" id="KAH6605064.1"/>
    </source>
</evidence>
<keyword evidence="3" id="KW-0328">Glycosyltransferase</keyword>
<dbReference type="PANTHER" id="PTHR31392">
    <property type="entry name" value="ALPHA-1,3-MANNOSYLTRANSFERASE MNN1-RELATED"/>
    <property type="match status" value="1"/>
</dbReference>
<keyword evidence="12" id="KW-1185">Reference proteome</keyword>
<dbReference type="GO" id="GO:0016020">
    <property type="term" value="C:membrane"/>
    <property type="evidence" value="ECO:0007669"/>
    <property type="project" value="UniProtKB-SubCell"/>
</dbReference>
<evidence type="ECO:0000256" key="9">
    <source>
        <dbReference type="ARBA" id="ARBA00023180"/>
    </source>
</evidence>
<dbReference type="OrthoDB" id="430354at2759"/>
<evidence type="ECO:0000256" key="6">
    <source>
        <dbReference type="ARBA" id="ARBA00022968"/>
    </source>
</evidence>
<organism evidence="11 12">
    <name type="scientific">Trichoderma cornu-damae</name>
    <dbReference type="NCBI Taxonomy" id="654480"/>
    <lineage>
        <taxon>Eukaryota</taxon>
        <taxon>Fungi</taxon>
        <taxon>Dikarya</taxon>
        <taxon>Ascomycota</taxon>
        <taxon>Pezizomycotina</taxon>
        <taxon>Sordariomycetes</taxon>
        <taxon>Hypocreomycetidae</taxon>
        <taxon>Hypocreales</taxon>
        <taxon>Hypocreaceae</taxon>
        <taxon>Trichoderma</taxon>
    </lineage>
</organism>
<dbReference type="AlphaFoldDB" id="A0A9P8TVB8"/>
<dbReference type="InterPro" id="IPR022751">
    <property type="entry name" value="Alpha_mannosyltransferase"/>
</dbReference>
<evidence type="ECO:0000256" key="8">
    <source>
        <dbReference type="ARBA" id="ARBA00023136"/>
    </source>
</evidence>
<evidence type="ECO:0000256" key="10">
    <source>
        <dbReference type="SAM" id="Phobius"/>
    </source>
</evidence>
<comment type="similarity">
    <text evidence="2">Belongs to the MNN1/MNT family.</text>
</comment>
<accession>A0A9P8TVB8</accession>
<dbReference type="GO" id="GO:0000033">
    <property type="term" value="F:alpha-1,3-mannosyltransferase activity"/>
    <property type="evidence" value="ECO:0007669"/>
    <property type="project" value="TreeGrafter"/>
</dbReference>
<keyword evidence="7 10" id="KW-1133">Transmembrane helix</keyword>
<evidence type="ECO:0000256" key="7">
    <source>
        <dbReference type="ARBA" id="ARBA00022989"/>
    </source>
</evidence>
<evidence type="ECO:0000313" key="12">
    <source>
        <dbReference type="Proteomes" id="UP000827724"/>
    </source>
</evidence>
<evidence type="ECO:0000256" key="1">
    <source>
        <dbReference type="ARBA" id="ARBA00004606"/>
    </source>
</evidence>
<proteinExistence type="inferred from homology"/>
<keyword evidence="9" id="KW-0325">Glycoprotein</keyword>
<evidence type="ECO:0000256" key="3">
    <source>
        <dbReference type="ARBA" id="ARBA00022676"/>
    </source>
</evidence>
<reference evidence="11" key="1">
    <citation type="submission" date="2021-08" db="EMBL/GenBank/DDBJ databases">
        <title>Chromosome-Level Trichoderma cornu-damae using Hi-C Data.</title>
        <authorList>
            <person name="Kim C.S."/>
        </authorList>
    </citation>
    <scope>NUCLEOTIDE SEQUENCE</scope>
    <source>
        <strain evidence="11">KA19-0412C</strain>
    </source>
</reference>
<feature type="transmembrane region" description="Helical" evidence="10">
    <location>
        <begin position="12"/>
        <end position="34"/>
    </location>
</feature>
<gene>
    <name evidence="11" type="ORF">Trco_006771</name>
</gene>
<dbReference type="InterPro" id="IPR029044">
    <property type="entry name" value="Nucleotide-diphossugar_trans"/>
</dbReference>
<evidence type="ECO:0000256" key="4">
    <source>
        <dbReference type="ARBA" id="ARBA00022679"/>
    </source>
</evidence>
<comment type="subcellular location">
    <subcellularLocation>
        <location evidence="1">Membrane</location>
        <topology evidence="1">Single-pass type II membrane protein</topology>
    </subcellularLocation>
</comment>
<name>A0A9P8TVB8_9HYPO</name>
<keyword evidence="6" id="KW-0735">Signal-anchor</keyword>
<sequence>MVGTLPRFRAVFIRRPIVVVLSIITVITLSYTFVNRAAGDVITKDLHEHGSLNTHLETILRISGEYQDHPLHPPYRDLFWEVGQRARSLSQWLATLDGAPDLPENEERMLVEAIEKTAVSLFPFLKPPPSTGRGTTSTPLRDLRRSFAKGSRGIVIPAGGSDLLVRFAGHLISSLRDVLGCTLPIQVAYAGDGDLPQDRRDALSSLDKTNNTEFLDVSTVFDDSTLRLRKGGWAIKPFAALASRFEHVIALDADAVFLQSPEVLFQQREYVDTGAYLFHDRLLWQHEFRDRHNWWKDQIKEPSPAMNKSLVWTEDYAEECDSGVVVLDKSRTDVVAGLLHIGWQNTHHVRQEVSYKITYGDRETWWLGLELAGSKYQFERHYGSILGWGKDENPDENAVCSFAIAHADQEDKLLWYNGGLPKNKLADPHLYEVPMFWMMDGKWEKGGKKDMSCMVNETRRALTSEEIAILQRSIEAAVKVDEILGLDDTRS</sequence>